<evidence type="ECO:0000313" key="3">
    <source>
        <dbReference type="EMBL" id="TFJ94948.1"/>
    </source>
</evidence>
<dbReference type="PANTHER" id="PTHR21562:SF65">
    <property type="entry name" value="PECTIN ACETYLESTERASE"/>
    <property type="match status" value="1"/>
</dbReference>
<evidence type="ECO:0000256" key="1">
    <source>
        <dbReference type="ARBA" id="ARBA00010213"/>
    </source>
</evidence>
<reference evidence="3 4" key="1">
    <citation type="submission" date="2019-04" db="EMBL/GenBank/DDBJ databases">
        <title>Draft genome of the big-headed turtle Platysternon megacephalum.</title>
        <authorList>
            <person name="Gong S."/>
        </authorList>
    </citation>
    <scope>NUCLEOTIDE SEQUENCE [LARGE SCALE GENOMIC DNA]</scope>
    <source>
        <strain evidence="3">DO16091913</strain>
        <tissue evidence="3">Muscle</tissue>
    </source>
</reference>
<evidence type="ECO:0000256" key="2">
    <source>
        <dbReference type="SAM" id="SignalP"/>
    </source>
</evidence>
<dbReference type="Proteomes" id="UP000297703">
    <property type="component" value="Unassembled WGS sequence"/>
</dbReference>
<protein>
    <submittedName>
        <fullName evidence="3">Pyruvate carboxyltransferase</fullName>
    </submittedName>
</protein>
<feature type="signal peptide" evidence="2">
    <location>
        <begin position="1"/>
        <end position="17"/>
    </location>
</feature>
<dbReference type="GO" id="GO:0071555">
    <property type="term" value="P:cell wall organization"/>
    <property type="evidence" value="ECO:0007669"/>
    <property type="project" value="TreeGrafter"/>
</dbReference>
<keyword evidence="3" id="KW-0808">Transferase</keyword>
<evidence type="ECO:0000313" key="4">
    <source>
        <dbReference type="Proteomes" id="UP000297703"/>
    </source>
</evidence>
<dbReference type="GO" id="GO:0052793">
    <property type="term" value="F:pectin acetylesterase activity"/>
    <property type="evidence" value="ECO:0007669"/>
    <property type="project" value="TreeGrafter"/>
</dbReference>
<dbReference type="STRING" id="55544.A0A4D9DCW1"/>
<proteinExistence type="inferred from homology"/>
<gene>
    <name evidence="3" type="ORF">DR999_PMT23737</name>
</gene>
<comment type="similarity">
    <text evidence="1">Belongs to the pectinacetylesterase family. Notum subfamily.</text>
</comment>
<keyword evidence="4" id="KW-1185">Reference proteome</keyword>
<reference evidence="3 4" key="2">
    <citation type="submission" date="2019-04" db="EMBL/GenBank/DDBJ databases">
        <title>The genome sequence of big-headed turtle.</title>
        <authorList>
            <person name="Gong S."/>
        </authorList>
    </citation>
    <scope>NUCLEOTIDE SEQUENCE [LARGE SCALE GENOMIC DNA]</scope>
    <source>
        <strain evidence="3">DO16091913</strain>
        <tissue evidence="3">Muscle</tissue>
    </source>
</reference>
<accession>A0A4D9DCW1</accession>
<dbReference type="OrthoDB" id="2015280at2759"/>
<dbReference type="GO" id="GO:0016740">
    <property type="term" value="F:transferase activity"/>
    <property type="evidence" value="ECO:0007669"/>
    <property type="project" value="UniProtKB-KW"/>
</dbReference>
<dbReference type="EMBL" id="QXTE01020106">
    <property type="protein sequence ID" value="TFJ94948.1"/>
    <property type="molecule type" value="Genomic_DNA"/>
</dbReference>
<dbReference type="PANTHER" id="PTHR21562">
    <property type="entry name" value="NOTUM-RELATED"/>
    <property type="match status" value="1"/>
</dbReference>
<sequence length="373" mass="41832">MTNFGEILLILIGTSLALLNACNDNLVNPTFVKDTSAVCLAGNPAAYYYSKGFGEGINNWIVYLREGGWCMNITDCKDYITRKGVDTNPKPVALRNLLSNQKEINPDFFNWNRVDVRYCDASSFTGNSEIIKNDTKLYFRGAKIFNAVIQELLDNGMGSAENALLAGSSAGGVATAIYCDKFRRHFSNTSRVKCLSDAGYFFLSKKHDQENTFLSMFDGLIKLHGSKNALPTSCTSRLSAEMCFFPQNLQADIQTPIFFLMSGFDKIQIQYTMVSTEFDVCAIWRNCSLDQIKIMQELRGELLSVLPDHHNSKKGILITSQYAHTQALSPSWNSQAAGTGETIEKLFRDWYFDIKTVHVIDDNQCPYNNCLLN</sequence>
<dbReference type="AlphaFoldDB" id="A0A4D9DCW1"/>
<feature type="chain" id="PRO_5020031205" evidence="2">
    <location>
        <begin position="18"/>
        <end position="373"/>
    </location>
</feature>
<organism evidence="3 4">
    <name type="scientific">Platysternon megacephalum</name>
    <name type="common">big-headed turtle</name>
    <dbReference type="NCBI Taxonomy" id="55544"/>
    <lineage>
        <taxon>Eukaryota</taxon>
        <taxon>Metazoa</taxon>
        <taxon>Chordata</taxon>
        <taxon>Craniata</taxon>
        <taxon>Vertebrata</taxon>
        <taxon>Euteleostomi</taxon>
        <taxon>Archelosauria</taxon>
        <taxon>Testudinata</taxon>
        <taxon>Testudines</taxon>
        <taxon>Cryptodira</taxon>
        <taxon>Durocryptodira</taxon>
        <taxon>Testudinoidea</taxon>
        <taxon>Platysternidae</taxon>
        <taxon>Platysternon</taxon>
    </lineage>
</organism>
<name>A0A4D9DCW1_9SAUR</name>
<keyword evidence="3" id="KW-0670">Pyruvate</keyword>
<comment type="caution">
    <text evidence="3">The sequence shown here is derived from an EMBL/GenBank/DDBJ whole genome shotgun (WGS) entry which is preliminary data.</text>
</comment>
<dbReference type="InterPro" id="IPR004963">
    <property type="entry name" value="PAE/NOTUM"/>
</dbReference>
<dbReference type="Pfam" id="PF03283">
    <property type="entry name" value="PAE"/>
    <property type="match status" value="1"/>
</dbReference>
<keyword evidence="2" id="KW-0732">Signal</keyword>